<dbReference type="EMBL" id="AWQS01000340">
    <property type="protein sequence ID" value="EWT04078.1"/>
    <property type="molecule type" value="Genomic_DNA"/>
</dbReference>
<reference evidence="10" key="1">
    <citation type="submission" date="2013-08" db="EMBL/GenBank/DDBJ databases">
        <title>Intrasporangium oryzae NRRL B-24470.</title>
        <authorList>
            <person name="Liu H."/>
            <person name="Wang G."/>
        </authorList>
    </citation>
    <scope>NUCLEOTIDE SEQUENCE [LARGE SCALE GENOMIC DNA]</scope>
    <source>
        <strain evidence="10">Q5-1</strain>
    </source>
</reference>
<feature type="domain" description="RNA polymerase sigma-70 region 2" evidence="7">
    <location>
        <begin position="13"/>
        <end position="80"/>
    </location>
</feature>
<dbReference type="PANTHER" id="PTHR43133:SF52">
    <property type="entry name" value="ECF RNA POLYMERASE SIGMA FACTOR SIGL"/>
    <property type="match status" value="1"/>
</dbReference>
<evidence type="ECO:0000256" key="6">
    <source>
        <dbReference type="RuleBase" id="RU000716"/>
    </source>
</evidence>
<dbReference type="Proteomes" id="UP000019494">
    <property type="component" value="Unassembled WGS sequence"/>
</dbReference>
<evidence type="ECO:0000313" key="9">
    <source>
        <dbReference type="EMBL" id="EWT04078.1"/>
    </source>
</evidence>
<evidence type="ECO:0000259" key="7">
    <source>
        <dbReference type="Pfam" id="PF04542"/>
    </source>
</evidence>
<dbReference type="Gene3D" id="1.10.10.10">
    <property type="entry name" value="Winged helix-like DNA-binding domain superfamily/Winged helix DNA-binding domain"/>
    <property type="match status" value="1"/>
</dbReference>
<dbReference type="InterPro" id="IPR014284">
    <property type="entry name" value="RNA_pol_sigma-70_dom"/>
</dbReference>
<dbReference type="InterPro" id="IPR039425">
    <property type="entry name" value="RNA_pol_sigma-70-like"/>
</dbReference>
<dbReference type="InterPro" id="IPR000838">
    <property type="entry name" value="RNA_pol_sigma70_ECF_CS"/>
</dbReference>
<dbReference type="GO" id="GO:0016987">
    <property type="term" value="F:sigma factor activity"/>
    <property type="evidence" value="ECO:0007669"/>
    <property type="project" value="UniProtKB-KW"/>
</dbReference>
<dbReference type="InterPro" id="IPR036388">
    <property type="entry name" value="WH-like_DNA-bd_sf"/>
</dbReference>
<dbReference type="InterPro" id="IPR007627">
    <property type="entry name" value="RNA_pol_sigma70_r2"/>
</dbReference>
<keyword evidence="5 6" id="KW-0804">Transcription</keyword>
<dbReference type="SUPFAM" id="SSF88946">
    <property type="entry name" value="Sigma2 domain of RNA polymerase sigma factors"/>
    <property type="match status" value="1"/>
</dbReference>
<dbReference type="CDD" id="cd06171">
    <property type="entry name" value="Sigma70_r4"/>
    <property type="match status" value="1"/>
</dbReference>
<comment type="similarity">
    <text evidence="1 6">Belongs to the sigma-70 factor family. ECF subfamily.</text>
</comment>
<evidence type="ECO:0000313" key="10">
    <source>
        <dbReference type="Proteomes" id="UP000019494"/>
    </source>
</evidence>
<dbReference type="InterPro" id="IPR013324">
    <property type="entry name" value="RNA_pol_sigma_r3/r4-like"/>
</dbReference>
<evidence type="ECO:0000256" key="2">
    <source>
        <dbReference type="ARBA" id="ARBA00023015"/>
    </source>
</evidence>
<dbReference type="InterPro" id="IPR013325">
    <property type="entry name" value="RNA_pol_sigma_r2"/>
</dbReference>
<evidence type="ECO:0000256" key="1">
    <source>
        <dbReference type="ARBA" id="ARBA00010641"/>
    </source>
</evidence>
<dbReference type="GO" id="GO:0006352">
    <property type="term" value="P:DNA-templated transcription initiation"/>
    <property type="evidence" value="ECO:0007669"/>
    <property type="project" value="InterPro"/>
</dbReference>
<keyword evidence="2 6" id="KW-0805">Transcription regulation</keyword>
<dbReference type="SUPFAM" id="SSF88659">
    <property type="entry name" value="Sigma3 and sigma4 domains of RNA polymerase sigma factors"/>
    <property type="match status" value="1"/>
</dbReference>
<dbReference type="PROSITE" id="PS01063">
    <property type="entry name" value="SIGMA70_ECF"/>
    <property type="match status" value="1"/>
</dbReference>
<organism evidence="9 10">
    <name type="scientific">Intrasporangium chromatireducens Q5-1</name>
    <dbReference type="NCBI Taxonomy" id="584657"/>
    <lineage>
        <taxon>Bacteria</taxon>
        <taxon>Bacillati</taxon>
        <taxon>Actinomycetota</taxon>
        <taxon>Actinomycetes</taxon>
        <taxon>Micrococcales</taxon>
        <taxon>Intrasporangiaceae</taxon>
        <taxon>Intrasporangium</taxon>
    </lineage>
</organism>
<dbReference type="PANTHER" id="PTHR43133">
    <property type="entry name" value="RNA POLYMERASE ECF-TYPE SIGMA FACTO"/>
    <property type="match status" value="1"/>
</dbReference>
<name>W9GGZ4_9MICO</name>
<dbReference type="AlphaFoldDB" id="W9GGZ4"/>
<keyword evidence="10" id="KW-1185">Reference proteome</keyword>
<dbReference type="NCBIfam" id="TIGR02937">
    <property type="entry name" value="sigma70-ECF"/>
    <property type="match status" value="1"/>
</dbReference>
<dbReference type="GO" id="GO:0003677">
    <property type="term" value="F:DNA binding"/>
    <property type="evidence" value="ECO:0007669"/>
    <property type="project" value="UniProtKB-KW"/>
</dbReference>
<evidence type="ECO:0000256" key="5">
    <source>
        <dbReference type="ARBA" id="ARBA00023163"/>
    </source>
</evidence>
<proteinExistence type="inferred from homology"/>
<comment type="caution">
    <text evidence="9">The sequence shown here is derived from an EMBL/GenBank/DDBJ whole genome shotgun (WGS) entry which is preliminary data.</text>
</comment>
<dbReference type="Gene3D" id="1.10.1740.10">
    <property type="match status" value="1"/>
</dbReference>
<dbReference type="InterPro" id="IPR007630">
    <property type="entry name" value="RNA_pol_sigma70_r4"/>
</dbReference>
<feature type="domain" description="RNA polymerase sigma-70 region 4" evidence="8">
    <location>
        <begin position="111"/>
        <end position="159"/>
    </location>
</feature>
<evidence type="ECO:0000256" key="3">
    <source>
        <dbReference type="ARBA" id="ARBA00023082"/>
    </source>
</evidence>
<sequence>MERPQREATLTELVEAHQGELRRFVLRLTHDPQAAEDVVQEALLRAWRDPHLLDHGGPGMRAWLFTVARRLVVDRWRSAASRHESIGAASVEPGEADRSAEVLDRWIVLDALGSLSVEHRRVIAAAYYEGRGIADIATELQIPEGTVKSRLHYGLRALRLVLQEKGVTRP</sequence>
<evidence type="ECO:0000256" key="4">
    <source>
        <dbReference type="ARBA" id="ARBA00023125"/>
    </source>
</evidence>
<gene>
    <name evidence="9" type="ORF">N864_16225</name>
</gene>
<dbReference type="RefSeq" id="WP_205621022.1">
    <property type="nucleotide sequence ID" value="NZ_AWQS01000340.1"/>
</dbReference>
<accession>W9GGZ4</accession>
<protein>
    <recommendedName>
        <fullName evidence="6">RNA polymerase sigma factor</fullName>
    </recommendedName>
</protein>
<dbReference type="Pfam" id="PF04545">
    <property type="entry name" value="Sigma70_r4"/>
    <property type="match status" value="1"/>
</dbReference>
<dbReference type="Pfam" id="PF04542">
    <property type="entry name" value="Sigma70_r2"/>
    <property type="match status" value="1"/>
</dbReference>
<evidence type="ECO:0000259" key="8">
    <source>
        <dbReference type="Pfam" id="PF04545"/>
    </source>
</evidence>
<keyword evidence="3 6" id="KW-0731">Sigma factor</keyword>
<keyword evidence="4 6" id="KW-0238">DNA-binding</keyword>